<feature type="transmembrane region" description="Helical" evidence="1">
    <location>
        <begin position="34"/>
        <end position="52"/>
    </location>
</feature>
<organism evidence="2 3">
    <name type="scientific">Kangiella profundi</name>
    <dbReference type="NCBI Taxonomy" id="1561924"/>
    <lineage>
        <taxon>Bacteria</taxon>
        <taxon>Pseudomonadati</taxon>
        <taxon>Pseudomonadota</taxon>
        <taxon>Gammaproteobacteria</taxon>
        <taxon>Kangiellales</taxon>
        <taxon>Kangiellaceae</taxon>
        <taxon>Kangiella</taxon>
    </lineage>
</organism>
<keyword evidence="3" id="KW-1185">Reference proteome</keyword>
<dbReference type="InterPro" id="IPR031308">
    <property type="entry name" value="UCP028777"/>
</dbReference>
<dbReference type="PIRSF" id="PIRSF028777">
    <property type="entry name" value="UCP028777"/>
    <property type="match status" value="1"/>
</dbReference>
<keyword evidence="1" id="KW-0997">Cell inner membrane</keyword>
<evidence type="ECO:0000313" key="3">
    <source>
        <dbReference type="Proteomes" id="UP000232693"/>
    </source>
</evidence>
<dbReference type="GO" id="GO:0005886">
    <property type="term" value="C:plasma membrane"/>
    <property type="evidence" value="ECO:0007669"/>
    <property type="project" value="UniProtKB-SubCell"/>
</dbReference>
<comment type="subcellular location">
    <subcellularLocation>
        <location evidence="1">Cell inner membrane</location>
        <topology evidence="1">Multi-pass membrane protein</topology>
    </subcellularLocation>
</comment>
<feature type="transmembrane region" description="Helical" evidence="1">
    <location>
        <begin position="7"/>
        <end position="28"/>
    </location>
</feature>
<dbReference type="RefSeq" id="WP_106647616.1">
    <property type="nucleotide sequence ID" value="NZ_BMGO01000001.1"/>
</dbReference>
<dbReference type="PANTHER" id="PTHR42903">
    <property type="entry name" value="INNER MEMBRANE PROTEIN YCCF"/>
    <property type="match status" value="1"/>
</dbReference>
<name>A0A2K9ALM2_9GAMM</name>
<proteinExistence type="predicted"/>
<keyword evidence="1" id="KW-0812">Transmembrane</keyword>
<sequence length="132" mass="14773">MSLLLNILWLLFGGIFVFLGYIAGGIALCLTLIGIPWGVQLFKLAIFSLFPFGQDTRMRDNQPLAGVPNVLLNVIWLVFGGFWVVLNHLFWGLFLCLTIIGIPFGIQHFKMVKLGVWPFGRVIVDLKSLQPA</sequence>
<dbReference type="OrthoDB" id="3238663at2"/>
<evidence type="ECO:0000313" key="2">
    <source>
        <dbReference type="EMBL" id="AUD79824.1"/>
    </source>
</evidence>
<evidence type="ECO:0000256" key="1">
    <source>
        <dbReference type="PIRNR" id="PIRNR028777"/>
    </source>
</evidence>
<feature type="transmembrane region" description="Helical" evidence="1">
    <location>
        <begin position="89"/>
        <end position="106"/>
    </location>
</feature>
<gene>
    <name evidence="2" type="ORF">CW740_11425</name>
</gene>
<dbReference type="InterPro" id="IPR052937">
    <property type="entry name" value="Inner_membrane_protein"/>
</dbReference>
<protein>
    <recommendedName>
        <fullName evidence="1">Inner membrane protein YccF</fullName>
    </recommendedName>
</protein>
<keyword evidence="1" id="KW-1003">Cell membrane</keyword>
<keyword evidence="1" id="KW-0472">Membrane</keyword>
<dbReference type="InterPro" id="IPR005185">
    <property type="entry name" value="YccF"/>
</dbReference>
<reference evidence="2 3" key="1">
    <citation type="submission" date="2017-12" db="EMBL/GenBank/DDBJ databases">
        <title>Kangiella profundi FT102 completed genome.</title>
        <authorList>
            <person name="Xu J."/>
            <person name="Wang J."/>
            <person name="Lu Y."/>
        </authorList>
    </citation>
    <scope>NUCLEOTIDE SEQUENCE [LARGE SCALE GENOMIC DNA]</scope>
    <source>
        <strain evidence="2 3">FT102</strain>
    </source>
</reference>
<dbReference type="EMBL" id="CP025120">
    <property type="protein sequence ID" value="AUD79824.1"/>
    <property type="molecule type" value="Genomic_DNA"/>
</dbReference>
<dbReference type="Pfam" id="PF03733">
    <property type="entry name" value="YccF"/>
    <property type="match status" value="2"/>
</dbReference>
<dbReference type="NCBIfam" id="NF008740">
    <property type="entry name" value="PRK11770.1-2"/>
    <property type="match status" value="1"/>
</dbReference>
<dbReference type="PANTHER" id="PTHR42903:SF1">
    <property type="entry name" value="INNER MEMBRANE PROTEIN YCCF"/>
    <property type="match status" value="1"/>
</dbReference>
<accession>A0A2K9ALM2</accession>
<dbReference type="Proteomes" id="UP000232693">
    <property type="component" value="Chromosome"/>
</dbReference>
<dbReference type="KEGG" id="kpd:CW740_11425"/>
<feature type="transmembrane region" description="Helical" evidence="1">
    <location>
        <begin position="64"/>
        <end position="83"/>
    </location>
</feature>
<dbReference type="AlphaFoldDB" id="A0A2K9ALM2"/>
<keyword evidence="1" id="KW-1133">Transmembrane helix</keyword>